<dbReference type="RefSeq" id="XP_001943381.2">
    <property type="nucleotide sequence ID" value="XM_001943346.4"/>
</dbReference>
<feature type="transmembrane region" description="Helical" evidence="13">
    <location>
        <begin position="275"/>
        <end position="296"/>
    </location>
</feature>
<keyword evidence="4 13" id="KW-0812">Transmembrane</keyword>
<dbReference type="Gene3D" id="1.20.1560.10">
    <property type="entry name" value="ABC transporter type 1, transmembrane domain"/>
    <property type="match status" value="1"/>
</dbReference>
<feature type="domain" description="ABC transporter" evidence="14">
    <location>
        <begin position="501"/>
        <end position="727"/>
    </location>
</feature>
<feature type="compositionally biased region" description="Polar residues" evidence="12">
    <location>
        <begin position="67"/>
        <end position="77"/>
    </location>
</feature>
<keyword evidence="6" id="KW-0378">Hydrolase</keyword>
<evidence type="ECO:0000259" key="14">
    <source>
        <dbReference type="PROSITE" id="PS50893"/>
    </source>
</evidence>
<evidence type="ECO:0000256" key="9">
    <source>
        <dbReference type="ARBA" id="ARBA00022989"/>
    </source>
</evidence>
<keyword evidence="17" id="KW-1185">Reference proteome</keyword>
<dbReference type="GO" id="GO:0005524">
    <property type="term" value="F:ATP binding"/>
    <property type="evidence" value="ECO:0007669"/>
    <property type="project" value="UniProtKB-KW"/>
</dbReference>
<dbReference type="PANTHER" id="PTHR11384:SF67">
    <property type="entry name" value="ATP-BINDING CASSETTE SUB-FAMILY D MEMBER 1"/>
    <property type="match status" value="1"/>
</dbReference>
<dbReference type="InterPro" id="IPR011527">
    <property type="entry name" value="ABC1_TM_dom"/>
</dbReference>
<keyword evidence="3" id="KW-0813">Transport</keyword>
<evidence type="ECO:0000256" key="5">
    <source>
        <dbReference type="ARBA" id="ARBA00022741"/>
    </source>
</evidence>
<dbReference type="PROSITE" id="PS00211">
    <property type="entry name" value="ABC_TRANSPORTER_1"/>
    <property type="match status" value="1"/>
</dbReference>
<dbReference type="GO" id="GO:0007031">
    <property type="term" value="P:peroxisome organization"/>
    <property type="evidence" value="ECO:0007669"/>
    <property type="project" value="TreeGrafter"/>
</dbReference>
<dbReference type="CTD" id="124194077"/>
<organism evidence="16 17">
    <name type="scientific">Acyrthosiphon pisum</name>
    <name type="common">Pea aphid</name>
    <dbReference type="NCBI Taxonomy" id="7029"/>
    <lineage>
        <taxon>Eukaryota</taxon>
        <taxon>Metazoa</taxon>
        <taxon>Ecdysozoa</taxon>
        <taxon>Arthropoda</taxon>
        <taxon>Hexapoda</taxon>
        <taxon>Insecta</taxon>
        <taxon>Pterygota</taxon>
        <taxon>Neoptera</taxon>
        <taxon>Paraneoptera</taxon>
        <taxon>Hemiptera</taxon>
        <taxon>Sternorrhyncha</taxon>
        <taxon>Aphidomorpha</taxon>
        <taxon>Aphidoidea</taxon>
        <taxon>Aphididae</taxon>
        <taxon>Macrosiphini</taxon>
        <taxon>Acyrthosiphon</taxon>
    </lineage>
</organism>
<keyword evidence="7" id="KW-0067">ATP-binding</keyword>
<dbReference type="InterPro" id="IPR027417">
    <property type="entry name" value="P-loop_NTPase"/>
</dbReference>
<dbReference type="GeneID" id="100167764"/>
<dbReference type="GO" id="GO:0005324">
    <property type="term" value="F:long-chain fatty acid transmembrane transporter activity"/>
    <property type="evidence" value="ECO:0007669"/>
    <property type="project" value="TreeGrafter"/>
</dbReference>
<dbReference type="InterPro" id="IPR017871">
    <property type="entry name" value="ABC_transporter-like_CS"/>
</dbReference>
<evidence type="ECO:0000256" key="4">
    <source>
        <dbReference type="ARBA" id="ARBA00022692"/>
    </source>
</evidence>
<evidence type="ECO:0000256" key="2">
    <source>
        <dbReference type="ARBA" id="ARBA00008575"/>
    </source>
</evidence>
<dbReference type="GO" id="GO:0140359">
    <property type="term" value="F:ABC-type transporter activity"/>
    <property type="evidence" value="ECO:0007669"/>
    <property type="project" value="InterPro"/>
</dbReference>
<keyword evidence="5" id="KW-0547">Nucleotide-binding</keyword>
<dbReference type="InterPro" id="IPR003439">
    <property type="entry name" value="ABC_transporter-like_ATP-bd"/>
</dbReference>
<dbReference type="InterPro" id="IPR003593">
    <property type="entry name" value="AAA+_ATPase"/>
</dbReference>
<evidence type="ECO:0000259" key="15">
    <source>
        <dbReference type="PROSITE" id="PS50929"/>
    </source>
</evidence>
<dbReference type="Pfam" id="PF06472">
    <property type="entry name" value="ABC_membrane_2"/>
    <property type="match status" value="1"/>
</dbReference>
<evidence type="ECO:0000313" key="17">
    <source>
        <dbReference type="Proteomes" id="UP000007819"/>
    </source>
</evidence>
<dbReference type="Proteomes" id="UP000007819">
    <property type="component" value="Chromosome A1"/>
</dbReference>
<dbReference type="EnsemblMetazoa" id="XM_001943346.5">
    <property type="protein sequence ID" value="XP_001943381.2"/>
    <property type="gene ID" value="LOC100167764"/>
</dbReference>
<dbReference type="KEGG" id="api:100167764"/>
<dbReference type="GO" id="GO:0042760">
    <property type="term" value="P:very long-chain fatty acid catabolic process"/>
    <property type="evidence" value="ECO:0007669"/>
    <property type="project" value="TreeGrafter"/>
</dbReference>
<evidence type="ECO:0000256" key="12">
    <source>
        <dbReference type="SAM" id="MobiDB-lite"/>
    </source>
</evidence>
<name>A0A8R1VZ45_ACYPI</name>
<dbReference type="PROSITE" id="PS50893">
    <property type="entry name" value="ABC_TRANSPORTER_2"/>
    <property type="match status" value="1"/>
</dbReference>
<evidence type="ECO:0000256" key="11">
    <source>
        <dbReference type="ARBA" id="ARBA00023140"/>
    </source>
</evidence>
<dbReference type="Pfam" id="PF00005">
    <property type="entry name" value="ABC_tran"/>
    <property type="match status" value="1"/>
</dbReference>
<dbReference type="OrthoDB" id="422637at2759"/>
<dbReference type="CDD" id="cd03223">
    <property type="entry name" value="ABCD_peroxisomal_ALDP"/>
    <property type="match status" value="1"/>
</dbReference>
<dbReference type="SUPFAM" id="SSF90123">
    <property type="entry name" value="ABC transporter transmembrane region"/>
    <property type="match status" value="1"/>
</dbReference>
<comment type="subcellular location">
    <subcellularLocation>
        <location evidence="1">Peroxisome membrane</location>
        <topology evidence="1">Multi-pass membrane protein</topology>
    </subcellularLocation>
</comment>
<dbReference type="SMART" id="SM00382">
    <property type="entry name" value="AAA"/>
    <property type="match status" value="1"/>
</dbReference>
<keyword evidence="8" id="KW-1278">Translocase</keyword>
<keyword evidence="9 13" id="KW-1133">Transmembrane helix</keyword>
<comment type="similarity">
    <text evidence="2">Belongs to the ABC transporter superfamily. ABCD family. Peroxisomal fatty acyl CoA transporter (TC 3.A.1.203) subfamily.</text>
</comment>
<accession>A0A8R1VZ45</accession>
<feature type="transmembrane region" description="Helical" evidence="13">
    <location>
        <begin position="129"/>
        <end position="152"/>
    </location>
</feature>
<evidence type="ECO:0000256" key="8">
    <source>
        <dbReference type="ARBA" id="ARBA00022967"/>
    </source>
</evidence>
<dbReference type="GO" id="GO:0006635">
    <property type="term" value="P:fatty acid beta-oxidation"/>
    <property type="evidence" value="ECO:0007669"/>
    <property type="project" value="TreeGrafter"/>
</dbReference>
<evidence type="ECO:0000313" key="16">
    <source>
        <dbReference type="EnsemblMetazoa" id="XP_001943381.2"/>
    </source>
</evidence>
<feature type="region of interest" description="Disordered" evidence="12">
    <location>
        <begin position="50"/>
        <end position="77"/>
    </location>
</feature>
<protein>
    <recommendedName>
        <fullName evidence="18">ATP-binding cassette sub-family D member 2</fullName>
    </recommendedName>
</protein>
<dbReference type="GO" id="GO:0005778">
    <property type="term" value="C:peroxisomal membrane"/>
    <property type="evidence" value="ECO:0007669"/>
    <property type="project" value="UniProtKB-SubCell"/>
</dbReference>
<dbReference type="Gene3D" id="3.40.50.300">
    <property type="entry name" value="P-loop containing nucleotide triphosphate hydrolases"/>
    <property type="match status" value="1"/>
</dbReference>
<dbReference type="InterPro" id="IPR050835">
    <property type="entry name" value="ABC_transporter_sub-D"/>
</dbReference>
<dbReference type="FunFam" id="3.40.50.300:FF:000800">
    <property type="entry name" value="ATP-binding cassette sub-family D member 1"/>
    <property type="match status" value="1"/>
</dbReference>
<evidence type="ECO:0000256" key="13">
    <source>
        <dbReference type="SAM" id="Phobius"/>
    </source>
</evidence>
<evidence type="ECO:0000256" key="1">
    <source>
        <dbReference type="ARBA" id="ARBA00004585"/>
    </source>
</evidence>
<dbReference type="InterPro" id="IPR036640">
    <property type="entry name" value="ABC1_TM_sf"/>
</dbReference>
<evidence type="ECO:0000256" key="7">
    <source>
        <dbReference type="ARBA" id="ARBA00022840"/>
    </source>
</evidence>
<feature type="compositionally biased region" description="Basic and acidic residues" evidence="12">
    <location>
        <begin position="51"/>
        <end position="65"/>
    </location>
</feature>
<dbReference type="PROSITE" id="PS50929">
    <property type="entry name" value="ABC_TM1F"/>
    <property type="match status" value="1"/>
</dbReference>
<sequence length="735" mass="80974">MPAVISKYLDGRIIRRDNVSKGVLAAAVLLYGCKIGYPIVLKVCGGGADGGKGDKGPDGGPRRPSGESNDNNNTKGSTAIAAVVGGGGGKRSSAGKRTRAAGPGINREFLIQLRKLLRLMVPGFWTPEVGLLSMHTVALICRTFMSIFVATMEGKMVKFIVRRDVPNFGLMLFKWLLCALPATFLNSMIRYLECKLALAFRTRLVNHAYGMYFKDQTYYRVSNMDGRIENADHRLTDDITAFTSSVAHLYSHLTKPLFDCALIALTLARSSKQMGAAVVPGPLLAIVVISITGQILRMLSPKFGSLVAVEADRKAYLRHIHSRVITNAEEIAFYGGHKVEMIHLQNAYQSLVRHMNAIFSQRLWYVVLEQFLMKYVWSGTGMVVVSLPIITSSRIAELNDSPDGGVSERTQYLTTARNLLASGADAVERLMTSYKEIVELAGYTYRVGAMLDVFNDVSKCKYRRNGLANGKVHKMLPKLHYNKDGQLVIRGVVKNSPDGSISLYDVPIVTPNSDVVVSSLTMTMKPGEHLLITGPNGCGKSSLFRVLSGLWPVYAGTLIRPPNCCMFYIPQRPYMTIGSLKEQIIYPDTLSDMLTKGITEQDLEACLAQVHLSHLVQREGGWDATADWKDVLSGGEKQRMAFARIFYHKPSFALLDECTSAVSIDVESDMYQSAKDSGITLLTITHRPSLWKFHSHVLQFDGEGGWKISTLGQKEKDTGILAIEQPKDKLVNGIS</sequence>
<evidence type="ECO:0000256" key="3">
    <source>
        <dbReference type="ARBA" id="ARBA00022448"/>
    </source>
</evidence>
<proteinExistence type="inferred from homology"/>
<evidence type="ECO:0000256" key="10">
    <source>
        <dbReference type="ARBA" id="ARBA00023136"/>
    </source>
</evidence>
<dbReference type="PANTHER" id="PTHR11384">
    <property type="entry name" value="ATP-BINDING CASSETTE, SUB-FAMILY D MEMBER"/>
    <property type="match status" value="1"/>
</dbReference>
<reference evidence="16" key="2">
    <citation type="submission" date="2022-06" db="UniProtKB">
        <authorList>
            <consortium name="EnsemblMetazoa"/>
        </authorList>
    </citation>
    <scope>IDENTIFICATION</scope>
</reference>
<feature type="domain" description="ABC transmembrane type-1" evidence="15">
    <location>
        <begin position="136"/>
        <end position="373"/>
    </location>
</feature>
<dbReference type="SUPFAM" id="SSF52540">
    <property type="entry name" value="P-loop containing nucleoside triphosphate hydrolases"/>
    <property type="match status" value="1"/>
</dbReference>
<keyword evidence="10 13" id="KW-0472">Membrane</keyword>
<dbReference type="AlphaFoldDB" id="A0A8R1VZ45"/>
<evidence type="ECO:0000256" key="6">
    <source>
        <dbReference type="ARBA" id="ARBA00022801"/>
    </source>
</evidence>
<dbReference type="GO" id="GO:0016887">
    <property type="term" value="F:ATP hydrolysis activity"/>
    <property type="evidence" value="ECO:0007669"/>
    <property type="project" value="InterPro"/>
</dbReference>
<dbReference type="PROSITE" id="PS51257">
    <property type="entry name" value="PROKAR_LIPOPROTEIN"/>
    <property type="match status" value="1"/>
</dbReference>
<keyword evidence="11" id="KW-0576">Peroxisome</keyword>
<dbReference type="GO" id="GO:0015910">
    <property type="term" value="P:long-chain fatty acid import into peroxisome"/>
    <property type="evidence" value="ECO:0007669"/>
    <property type="project" value="TreeGrafter"/>
</dbReference>
<evidence type="ECO:0008006" key="18">
    <source>
        <dbReference type="Google" id="ProtNLM"/>
    </source>
</evidence>
<reference evidence="17" key="1">
    <citation type="submission" date="2010-06" db="EMBL/GenBank/DDBJ databases">
        <authorList>
            <person name="Jiang H."/>
            <person name="Abraham K."/>
            <person name="Ali S."/>
            <person name="Alsbrooks S.L."/>
            <person name="Anim B.N."/>
            <person name="Anosike U.S."/>
            <person name="Attaway T."/>
            <person name="Bandaranaike D.P."/>
            <person name="Battles P.K."/>
            <person name="Bell S.N."/>
            <person name="Bell A.V."/>
            <person name="Beltran B."/>
            <person name="Bickham C."/>
            <person name="Bustamante Y."/>
            <person name="Caleb T."/>
            <person name="Canada A."/>
            <person name="Cardenas V."/>
            <person name="Carter K."/>
            <person name="Chacko J."/>
            <person name="Chandrabose M.N."/>
            <person name="Chavez D."/>
            <person name="Chavez A."/>
            <person name="Chen L."/>
            <person name="Chu H.-S."/>
            <person name="Claassen K.J."/>
            <person name="Cockrell R."/>
            <person name="Collins M."/>
            <person name="Cooper J.A."/>
            <person name="Cree A."/>
            <person name="Curry S.M."/>
            <person name="Da Y."/>
            <person name="Dao M.D."/>
            <person name="Das B."/>
            <person name="Davila M.-L."/>
            <person name="Davy-Carroll L."/>
            <person name="Denson S."/>
            <person name="Dinh H."/>
            <person name="Ebong V.E."/>
            <person name="Edwards J.R."/>
            <person name="Egan A."/>
            <person name="El-Daye J."/>
            <person name="Escobedo L."/>
            <person name="Fernandez S."/>
            <person name="Fernando P.R."/>
            <person name="Flagg N."/>
            <person name="Forbes L.D."/>
            <person name="Fowler R.G."/>
            <person name="Fu Q."/>
            <person name="Gabisi R.A."/>
            <person name="Ganer J."/>
            <person name="Garbino Pronczuk A."/>
            <person name="Garcia R.M."/>
            <person name="Garner T."/>
            <person name="Garrett T.E."/>
            <person name="Gonzalez D.A."/>
            <person name="Hamid H."/>
            <person name="Hawkins E.S."/>
            <person name="Hirani K."/>
            <person name="Hogues M.E."/>
            <person name="Hollins B."/>
            <person name="Hsiao C.-H."/>
            <person name="Jabil R."/>
            <person name="James M.L."/>
            <person name="Jhangiani S.N."/>
            <person name="Johnson B."/>
            <person name="Johnson Q."/>
            <person name="Joshi V."/>
            <person name="Kalu J.B."/>
            <person name="Kam C."/>
            <person name="Kashfia A."/>
            <person name="Keebler J."/>
            <person name="Kisamo H."/>
            <person name="Kovar C.L."/>
            <person name="Lago L.A."/>
            <person name="Lai C.-Y."/>
            <person name="Laidlaw J."/>
            <person name="Lara F."/>
            <person name="Le T.-K."/>
            <person name="Lee S.L."/>
            <person name="Legall F.H."/>
            <person name="Lemon S.J."/>
            <person name="Lewis L.R."/>
            <person name="Li B."/>
            <person name="Liu Y."/>
            <person name="Liu Y.-S."/>
            <person name="Lopez J."/>
            <person name="Lozado R.J."/>
            <person name="Lu J."/>
            <person name="Madu R.C."/>
            <person name="Maheshwari M."/>
            <person name="Maheshwari R."/>
            <person name="Malloy K."/>
            <person name="Martinez E."/>
            <person name="Mathew T."/>
            <person name="Mercado I.C."/>
            <person name="Mercado C."/>
            <person name="Meyer B."/>
            <person name="Montgomery K."/>
            <person name="Morgan M.B."/>
            <person name="Munidasa M."/>
            <person name="Nazareth L.V."/>
            <person name="Nelson J."/>
            <person name="Ng B.M."/>
            <person name="Nguyen N.B."/>
            <person name="Nguyen P.Q."/>
            <person name="Nguyen T."/>
            <person name="Obregon M."/>
            <person name="Okwuonu G.O."/>
            <person name="Onwere C.G."/>
            <person name="Orozco G."/>
            <person name="Parra A."/>
            <person name="Patel S."/>
            <person name="Patil S."/>
            <person name="Perez A."/>
            <person name="Perez Y."/>
            <person name="Pham C."/>
            <person name="Primus E.L."/>
            <person name="Pu L.-L."/>
            <person name="Puazo M."/>
            <person name="Qin X."/>
            <person name="Quiroz J.B."/>
            <person name="Reese J."/>
            <person name="Richards S."/>
            <person name="Rives C.M."/>
            <person name="Robberts R."/>
            <person name="Ruiz S.J."/>
            <person name="Ruiz M.J."/>
            <person name="Santibanez J."/>
            <person name="Schneider B.W."/>
            <person name="Sisson I."/>
            <person name="Smith M."/>
            <person name="Sodergren E."/>
            <person name="Song X.-Z."/>
            <person name="Song B.B."/>
            <person name="Summersgill H."/>
            <person name="Thelus R."/>
            <person name="Thornton R.D."/>
            <person name="Trejos Z.Y."/>
            <person name="Usmani K."/>
            <person name="Vattathil S."/>
            <person name="Villasana D."/>
            <person name="Walker D.L."/>
            <person name="Wang S."/>
            <person name="Wang K."/>
            <person name="White C.S."/>
            <person name="Williams A.C."/>
            <person name="Williamson J."/>
            <person name="Wilson K."/>
            <person name="Woghiren I.O."/>
            <person name="Woodworth J.R."/>
            <person name="Worley K.C."/>
            <person name="Wright R.A."/>
            <person name="Wu W."/>
            <person name="Young L."/>
            <person name="Zhang L."/>
            <person name="Zhang J."/>
            <person name="Zhu Y."/>
            <person name="Muzny D.M."/>
            <person name="Weinstock G."/>
            <person name="Gibbs R.A."/>
        </authorList>
    </citation>
    <scope>NUCLEOTIDE SEQUENCE [LARGE SCALE GENOMIC DNA]</scope>
    <source>
        <strain evidence="17">LSR1</strain>
    </source>
</reference>